<accession>A0A2K0UIJ0</accession>
<proteinExistence type="predicted"/>
<sequence length="108" mass="12638">MYTSSKIPVEMPDNFIEPLADVLDSSNYEHMVTAARRGRDEISPFLIQILYQTSVQLLKRERPRNGDWSETRVEKLKDALMWLDKRWQLAGVFRQALEAQQIALSRET</sequence>
<dbReference type="Proteomes" id="UP000236290">
    <property type="component" value="Unassembled WGS sequence"/>
</dbReference>
<reference evidence="1 2" key="1">
    <citation type="submission" date="2017-02" db="EMBL/GenBank/DDBJ databases">
        <title>Genomes of Trichoderma spp. with biocontrol activity.</title>
        <authorList>
            <person name="Gardiner D."/>
            <person name="Kazan K."/>
            <person name="Vos C."/>
            <person name="Harvey P."/>
        </authorList>
    </citation>
    <scope>NUCLEOTIDE SEQUENCE [LARGE SCALE GENOMIC DNA]</scope>
    <source>
        <strain evidence="1 2">Tr1</strain>
    </source>
</reference>
<gene>
    <name evidence="1" type="ORF">THARTR1_02572</name>
</gene>
<dbReference type="AlphaFoldDB" id="A0A2K0UIJ0"/>
<protein>
    <submittedName>
        <fullName evidence="1">Uncharacterized protein</fullName>
    </submittedName>
</protein>
<comment type="caution">
    <text evidence="1">The sequence shown here is derived from an EMBL/GenBank/DDBJ whole genome shotgun (WGS) entry which is preliminary data.</text>
</comment>
<dbReference type="EMBL" id="MTYI01000027">
    <property type="protein sequence ID" value="PNP57574.1"/>
    <property type="molecule type" value="Genomic_DNA"/>
</dbReference>
<evidence type="ECO:0000313" key="1">
    <source>
        <dbReference type="EMBL" id="PNP57574.1"/>
    </source>
</evidence>
<dbReference type="OrthoDB" id="4896588at2759"/>
<organism evidence="1 2">
    <name type="scientific">Trichoderma harzianum</name>
    <name type="common">Hypocrea lixii</name>
    <dbReference type="NCBI Taxonomy" id="5544"/>
    <lineage>
        <taxon>Eukaryota</taxon>
        <taxon>Fungi</taxon>
        <taxon>Dikarya</taxon>
        <taxon>Ascomycota</taxon>
        <taxon>Pezizomycotina</taxon>
        <taxon>Sordariomycetes</taxon>
        <taxon>Hypocreomycetidae</taxon>
        <taxon>Hypocreales</taxon>
        <taxon>Hypocreaceae</taxon>
        <taxon>Trichoderma</taxon>
    </lineage>
</organism>
<name>A0A2K0UIJ0_TRIHA</name>
<evidence type="ECO:0000313" key="2">
    <source>
        <dbReference type="Proteomes" id="UP000236290"/>
    </source>
</evidence>